<dbReference type="Proteomes" id="UP000005622">
    <property type="component" value="Unassembled WGS sequence"/>
</dbReference>
<sequence length="608" mass="68805">MYLVNSALKYIGVITSDDSDNEEYQKVLTLPKNPKEGVDRIGLLHELVLNAKESAVNISSMAHEDNLNIEKPLQETASTENNESVEDMGEETLYNVIGEIVDGLVNQVTNDMEGCDTKKTDAATETATATETETEGITFYMRRLGLEDVIRPLRKSYNSLKSADDRYTALFMCIQLIIRNSLDIRLWNQTFLIDHKRTLSRISYMLLEQLLQKKASIINPAIYKASETREQITDEELSMVVIDAVTAISKSGLLDEFGAIINKWYKEFISLETINQSAYLLHMLRSHHAMLLNNKVLKKRIHIDLEMLSSKIAETRTKRGRQDSIQKAMEMDLFKPDEKNEYPINKALKVLISNRGKCLDVLNSSNISNRLFTIHEENLLLALHSQWTVATKKYTMVYKQIDQIVSEMEDLVLTRSDYNYMNKKDISNTYEKLLNRYNEFLALKHDALISNPEYYSVKEYLSSTILDLKKLAKKIPNVTYLCRHMCGFETLAEENSDIYKKSYDHYVSTKYTREVLAESKQKNKSKKNNEVKPILPEGTENPFVQSTSYTALFADSLLGDTYNADSKNSAGSSSSSKGIKKAKALVLGVTAACMLAAGTASVASVISS</sequence>
<organism evidence="2">
    <name type="scientific">Nematocida ausubeli (strain ATCC PRA-371 / ERTm2)</name>
    <name type="common">Nematode killer fungus</name>
    <dbReference type="NCBI Taxonomy" id="1913371"/>
    <lineage>
        <taxon>Eukaryota</taxon>
        <taxon>Fungi</taxon>
        <taxon>Fungi incertae sedis</taxon>
        <taxon>Microsporidia</taxon>
        <taxon>Nematocida</taxon>
    </lineage>
</organism>
<evidence type="ECO:0000256" key="1">
    <source>
        <dbReference type="SAM" id="Phobius"/>
    </source>
</evidence>
<gene>
    <name evidence="2" type="ORF">NERG_01453</name>
</gene>
<evidence type="ECO:0000313" key="2">
    <source>
        <dbReference type="EMBL" id="EHY65846.1"/>
    </source>
</evidence>
<dbReference type="EMBL" id="JH604635">
    <property type="protein sequence ID" value="EHY65846.1"/>
    <property type="molecule type" value="Genomic_DNA"/>
</dbReference>
<keyword evidence="1" id="KW-0472">Membrane</keyword>
<keyword evidence="1" id="KW-0812">Transmembrane</keyword>
<feature type="transmembrane region" description="Helical" evidence="1">
    <location>
        <begin position="584"/>
        <end position="606"/>
    </location>
</feature>
<name>H8ZCL0_NEMA1</name>
<accession>H8ZCL0</accession>
<dbReference type="HOGENOM" id="CLU_449111_0_0_1"/>
<keyword evidence="1" id="KW-1133">Transmembrane helix</keyword>
<protein>
    <submittedName>
        <fullName evidence="2">Uncharacterized protein</fullName>
    </submittedName>
</protein>
<reference evidence="2" key="1">
    <citation type="submission" date="2011-03" db="EMBL/GenBank/DDBJ databases">
        <title>The Genome Sequence of Nematocida sp1 strain ERTm2.</title>
        <authorList>
            <consortium name="The Broad Institute Genome Sequencing Platform"/>
            <consortium name="The Broad Institute Genome Sequencing Center for Infectious Disease"/>
            <person name="Cuomo C."/>
            <person name="Troemel E."/>
            <person name="Young S.K."/>
            <person name="Zeng Q."/>
            <person name="Gargeya S."/>
            <person name="Fitzgerald M."/>
            <person name="Haas B."/>
            <person name="Abouelleil A."/>
            <person name="Alvarado L."/>
            <person name="Arachchi H.M."/>
            <person name="Berlin A."/>
            <person name="Brown A."/>
            <person name="Chapman S.B."/>
            <person name="Chen Z."/>
            <person name="Dunbar C."/>
            <person name="Freedman E."/>
            <person name="Gearin G."/>
            <person name="Gellesch M."/>
            <person name="Goldberg J."/>
            <person name="Griggs A."/>
            <person name="Gujja S."/>
            <person name="Heilman E.R."/>
            <person name="Heiman D."/>
            <person name="Howarth C."/>
            <person name="Larson L."/>
            <person name="Lui A."/>
            <person name="MacDonald P.J.P."/>
            <person name="Mehta T."/>
            <person name="Montmayeur A."/>
            <person name="Murphy C."/>
            <person name="Neiman D."/>
            <person name="Pearson M."/>
            <person name="Priest M."/>
            <person name="Roberts A."/>
            <person name="Saif S."/>
            <person name="Shea T."/>
            <person name="Shenoy N."/>
            <person name="Sisk P."/>
            <person name="Stolte C."/>
            <person name="Sykes S."/>
            <person name="White J."/>
            <person name="Yandava C."/>
            <person name="Wortman J."/>
            <person name="Nusbaum C."/>
            <person name="Birren B."/>
        </authorList>
    </citation>
    <scope>NUCLEOTIDE SEQUENCE</scope>
    <source>
        <strain evidence="2">ERTm2</strain>
    </source>
</reference>
<dbReference type="AlphaFoldDB" id="H8ZCL0"/>
<proteinExistence type="predicted"/>